<accession>A0A376FWX5</accession>
<dbReference type="Proteomes" id="UP000254737">
    <property type="component" value="Unassembled WGS sequence"/>
</dbReference>
<dbReference type="RefSeq" id="WP_114997794.1">
    <property type="nucleotide sequence ID" value="NZ_UFXS01000001.1"/>
</dbReference>
<protein>
    <submittedName>
        <fullName evidence="1">Uncharacterized protein</fullName>
    </submittedName>
</protein>
<proteinExistence type="predicted"/>
<dbReference type="STRING" id="343874.GCA_000805695_02978"/>
<gene>
    <name evidence="1" type="ORF">NCTC13456_00025</name>
</gene>
<dbReference type="EMBL" id="UFXS01000001">
    <property type="protein sequence ID" value="STD52819.1"/>
    <property type="molecule type" value="Genomic_DNA"/>
</dbReference>
<evidence type="ECO:0000313" key="1">
    <source>
        <dbReference type="EMBL" id="STD52819.1"/>
    </source>
</evidence>
<dbReference type="AlphaFoldDB" id="A0A376FWX5"/>
<evidence type="ECO:0000313" key="2">
    <source>
        <dbReference type="Proteomes" id="UP000254737"/>
    </source>
</evidence>
<organism evidence="1 2">
    <name type="scientific">Empedobacter falsenii</name>
    <dbReference type="NCBI Taxonomy" id="343874"/>
    <lineage>
        <taxon>Bacteria</taxon>
        <taxon>Pseudomonadati</taxon>
        <taxon>Bacteroidota</taxon>
        <taxon>Flavobacteriia</taxon>
        <taxon>Flavobacteriales</taxon>
        <taxon>Weeksellaceae</taxon>
        <taxon>Empedobacter</taxon>
    </lineage>
</organism>
<sequence>MEDSIFFSARLRTKRTKKRSVKTAKEKNVREKYKRRKEIFKEQKAIPLVPLKEPYQKGFERYFVLREDIKKENEIEFFTQILKKINTSQYAETRKFVKKRKRNGKRIYVPRIQELKQLQPYEYSGPHSILNDEERRYFACIQVYDPKTKRFKGIYEFLQPWRFRLIIKPNMITHYKPLDIDLKREEAQIDHFFDKYKNQGILLKKIVGGGYSYERKPKFKNPFTKRKFFNDKNSATEIAEMLIEQEHQLSKRH</sequence>
<name>A0A376FWX5_9FLAO</name>
<reference evidence="1 2" key="1">
    <citation type="submission" date="2018-06" db="EMBL/GenBank/DDBJ databases">
        <authorList>
            <consortium name="Pathogen Informatics"/>
            <person name="Doyle S."/>
        </authorList>
    </citation>
    <scope>NUCLEOTIDE SEQUENCE [LARGE SCALE GENOMIC DNA]</scope>
    <source>
        <strain evidence="1 2">NCTC13456</strain>
    </source>
</reference>